<dbReference type="VEuPathDB" id="VectorBase:GAUT045162"/>
<dbReference type="Proteomes" id="UP000078200">
    <property type="component" value="Unassembled WGS sequence"/>
</dbReference>
<organism evidence="1 2">
    <name type="scientific">Glossina austeni</name>
    <name type="common">Savannah tsetse fly</name>
    <dbReference type="NCBI Taxonomy" id="7395"/>
    <lineage>
        <taxon>Eukaryota</taxon>
        <taxon>Metazoa</taxon>
        <taxon>Ecdysozoa</taxon>
        <taxon>Arthropoda</taxon>
        <taxon>Hexapoda</taxon>
        <taxon>Insecta</taxon>
        <taxon>Pterygota</taxon>
        <taxon>Neoptera</taxon>
        <taxon>Endopterygota</taxon>
        <taxon>Diptera</taxon>
        <taxon>Brachycera</taxon>
        <taxon>Muscomorpha</taxon>
        <taxon>Hippoboscoidea</taxon>
        <taxon>Glossinidae</taxon>
        <taxon>Glossina</taxon>
    </lineage>
</organism>
<keyword evidence="2" id="KW-1185">Reference proteome</keyword>
<evidence type="ECO:0000313" key="2">
    <source>
        <dbReference type="Proteomes" id="UP000078200"/>
    </source>
</evidence>
<name>A0A1A9VRH2_GLOAU</name>
<proteinExistence type="predicted"/>
<sequence>MIFIPVSFLSERPFRCYSSFAENEINAADGILRYFINTEFIVLESTLVIFLRYNALSRVLASDHKNFKYNELGLLLQETSYRNILANDVVGVRSNSYVVPNEGRYNIINV</sequence>
<protein>
    <submittedName>
        <fullName evidence="1">Uncharacterized protein</fullName>
    </submittedName>
</protein>
<dbReference type="EnsemblMetazoa" id="GAUT045162-RA">
    <property type="protein sequence ID" value="GAUT045162-PA"/>
    <property type="gene ID" value="GAUT045162"/>
</dbReference>
<dbReference type="AlphaFoldDB" id="A0A1A9VRH2"/>
<reference evidence="1" key="1">
    <citation type="submission" date="2020-05" db="UniProtKB">
        <authorList>
            <consortium name="EnsemblMetazoa"/>
        </authorList>
    </citation>
    <scope>IDENTIFICATION</scope>
    <source>
        <strain evidence="1">TTRI</strain>
    </source>
</reference>
<accession>A0A1A9VRH2</accession>
<evidence type="ECO:0000313" key="1">
    <source>
        <dbReference type="EnsemblMetazoa" id="GAUT045162-PA"/>
    </source>
</evidence>